<sequence length="68" mass="8012">MSKRKSSMVVVRCLMRCDKYMEGHDYTMRRDFAEMLIMTLPQAFQYADYPENHYEGPEVDPSLVEGVD</sequence>
<accession>A0A0F8ZF64</accession>
<gene>
    <name evidence="1" type="ORF">LCGC14_2703600</name>
</gene>
<comment type="caution">
    <text evidence="1">The sequence shown here is derived from an EMBL/GenBank/DDBJ whole genome shotgun (WGS) entry which is preliminary data.</text>
</comment>
<dbReference type="EMBL" id="LAZR01048240">
    <property type="protein sequence ID" value="KKK92373.1"/>
    <property type="molecule type" value="Genomic_DNA"/>
</dbReference>
<name>A0A0F8ZF64_9ZZZZ</name>
<evidence type="ECO:0000313" key="1">
    <source>
        <dbReference type="EMBL" id="KKK92373.1"/>
    </source>
</evidence>
<dbReference type="AlphaFoldDB" id="A0A0F8ZF64"/>
<reference evidence="1" key="1">
    <citation type="journal article" date="2015" name="Nature">
        <title>Complex archaea that bridge the gap between prokaryotes and eukaryotes.</title>
        <authorList>
            <person name="Spang A."/>
            <person name="Saw J.H."/>
            <person name="Jorgensen S.L."/>
            <person name="Zaremba-Niedzwiedzka K."/>
            <person name="Martijn J."/>
            <person name="Lind A.E."/>
            <person name="van Eijk R."/>
            <person name="Schleper C."/>
            <person name="Guy L."/>
            <person name="Ettema T.J."/>
        </authorList>
    </citation>
    <scope>NUCLEOTIDE SEQUENCE</scope>
</reference>
<protein>
    <submittedName>
        <fullName evidence="1">Uncharacterized protein</fullName>
    </submittedName>
</protein>
<organism evidence="1">
    <name type="scientific">marine sediment metagenome</name>
    <dbReference type="NCBI Taxonomy" id="412755"/>
    <lineage>
        <taxon>unclassified sequences</taxon>
        <taxon>metagenomes</taxon>
        <taxon>ecological metagenomes</taxon>
    </lineage>
</organism>
<proteinExistence type="predicted"/>